<name>A0A9W4I5U6_PENOL</name>
<dbReference type="PROSITE" id="PS50975">
    <property type="entry name" value="ATP_GRASP"/>
    <property type="match status" value="1"/>
</dbReference>
<dbReference type="Gene3D" id="3.40.50.150">
    <property type="entry name" value="Vaccinia Virus protein VP39"/>
    <property type="match status" value="1"/>
</dbReference>
<proteinExistence type="predicted"/>
<dbReference type="AlphaFoldDB" id="A0A9W4I5U6"/>
<dbReference type="InterPro" id="IPR029063">
    <property type="entry name" value="SAM-dependent_MTases_sf"/>
</dbReference>
<keyword evidence="1" id="KW-0547">Nucleotide-binding</keyword>
<evidence type="ECO:0000313" key="4">
    <source>
        <dbReference type="Proteomes" id="UP001153618"/>
    </source>
</evidence>
<comment type="caution">
    <text evidence="3">The sequence shown here is derived from an EMBL/GenBank/DDBJ whole genome shotgun (WGS) entry which is preliminary data.</text>
</comment>
<keyword evidence="1" id="KW-0067">ATP-binding</keyword>
<accession>A0A9W4I5U6</accession>
<dbReference type="Gene3D" id="3.30.470.20">
    <property type="entry name" value="ATP-grasp fold, B domain"/>
    <property type="match status" value="1"/>
</dbReference>
<organism evidence="3 4">
    <name type="scientific">Penicillium olsonii</name>
    <dbReference type="NCBI Taxonomy" id="99116"/>
    <lineage>
        <taxon>Eukaryota</taxon>
        <taxon>Fungi</taxon>
        <taxon>Dikarya</taxon>
        <taxon>Ascomycota</taxon>
        <taxon>Pezizomycotina</taxon>
        <taxon>Eurotiomycetes</taxon>
        <taxon>Eurotiomycetidae</taxon>
        <taxon>Eurotiales</taxon>
        <taxon>Aspergillaceae</taxon>
        <taxon>Penicillium</taxon>
    </lineage>
</organism>
<evidence type="ECO:0000256" key="1">
    <source>
        <dbReference type="PROSITE-ProRule" id="PRU00409"/>
    </source>
</evidence>
<dbReference type="InterPro" id="IPR011761">
    <property type="entry name" value="ATP-grasp"/>
</dbReference>
<keyword evidence="4" id="KW-1185">Reference proteome</keyword>
<dbReference type="GO" id="GO:0005524">
    <property type="term" value="F:ATP binding"/>
    <property type="evidence" value="ECO:0007669"/>
    <property type="project" value="UniProtKB-UniRule"/>
</dbReference>
<dbReference type="SUPFAM" id="SSF53335">
    <property type="entry name" value="S-adenosyl-L-methionine-dependent methyltransferases"/>
    <property type="match status" value="1"/>
</dbReference>
<evidence type="ECO:0000313" key="3">
    <source>
        <dbReference type="EMBL" id="CAG8240494.1"/>
    </source>
</evidence>
<evidence type="ECO:0000259" key="2">
    <source>
        <dbReference type="PROSITE" id="PS50975"/>
    </source>
</evidence>
<dbReference type="EMBL" id="CAJVOS010000071">
    <property type="protein sequence ID" value="CAG8240494.1"/>
    <property type="molecule type" value="Genomic_DNA"/>
</dbReference>
<dbReference type="GO" id="GO:0008716">
    <property type="term" value="F:D-alanine-D-alanine ligase activity"/>
    <property type="evidence" value="ECO:0007669"/>
    <property type="project" value="TreeGrafter"/>
</dbReference>
<reference evidence="3" key="1">
    <citation type="submission" date="2021-07" db="EMBL/GenBank/DDBJ databases">
        <authorList>
            <person name="Branca A.L. A."/>
        </authorList>
    </citation>
    <scope>NUCLEOTIDE SEQUENCE</scope>
</reference>
<sequence>MRICVFQSSFEELQASVGDSQELCMNPGQHITQHEITHKTIHKETARAQIDEAVSEGHDFYLNLMWGTHDDSLAGVDAIRYFESLNLPAAGIQSSEREQSKQDFLATAKAAGQPRIPGTTEFPLFVKPASSYGSMFIDEHSLCQNEDELSSCIKKMNRQMRPVRVLRAQAVGNPDPDLYADTLEAAGRHSSDLVVQEFIGGEEYSVVVIAMGETPWPLNPQHAKYKQEDGKAPFLTLDLKFDEESCYELLNESDDPEFWQHLQETAVQAFTTNKMHTNYMGCDVDMRIGLDGKAYVIEVDPLPVFFYPIGSQLEDTDVQRSFPGSYRAVLNTYITNYFLKNPDRRGLNRDELDGQSESVFRNGNGQAMTIQEMSEIAMLRSYRGTLLDIGRRDGGIARLLQSIPQNEITTLTGVDISSEDTQTCQEDTSYAHAHNMKLEVYLSQMTEPVDHIICNLTVQYLPIEGLDFALARCFQLARKSITMVVSQKVLVSGSVRGPLNEIRESIKTFQIPSDWTIAPRDGSDGLEWLFSFERKLR</sequence>
<dbReference type="GO" id="GO:0046872">
    <property type="term" value="F:metal ion binding"/>
    <property type="evidence" value="ECO:0007669"/>
    <property type="project" value="InterPro"/>
</dbReference>
<dbReference type="SUPFAM" id="SSF56059">
    <property type="entry name" value="Glutathione synthetase ATP-binding domain-like"/>
    <property type="match status" value="1"/>
</dbReference>
<dbReference type="OrthoDB" id="66144at2759"/>
<dbReference type="Proteomes" id="UP001153618">
    <property type="component" value="Unassembled WGS sequence"/>
</dbReference>
<protein>
    <recommendedName>
        <fullName evidence="2">ATP-grasp domain-containing protein</fullName>
    </recommendedName>
</protein>
<dbReference type="PANTHER" id="PTHR23132:SF23">
    <property type="entry name" value="D-ALANINE--D-ALANINE LIGASE B"/>
    <property type="match status" value="1"/>
</dbReference>
<dbReference type="PANTHER" id="PTHR23132">
    <property type="entry name" value="D-ALANINE--D-ALANINE LIGASE"/>
    <property type="match status" value="1"/>
</dbReference>
<feature type="domain" description="ATP-grasp" evidence="2">
    <location>
        <begin position="79"/>
        <end position="327"/>
    </location>
</feature>
<gene>
    <name evidence="3" type="ORF">POLS_LOCUS8530</name>
</gene>